<evidence type="ECO:0000313" key="3">
    <source>
        <dbReference type="EMBL" id="CAB1424122.1"/>
    </source>
</evidence>
<comment type="caution">
    <text evidence="3">The sequence shown here is derived from an EMBL/GenBank/DDBJ whole genome shotgun (WGS) entry which is preliminary data.</text>
</comment>
<evidence type="ECO:0000313" key="4">
    <source>
        <dbReference type="Proteomes" id="UP001153269"/>
    </source>
</evidence>
<reference evidence="3" key="1">
    <citation type="submission" date="2020-03" db="EMBL/GenBank/DDBJ databases">
        <authorList>
            <person name="Weist P."/>
        </authorList>
    </citation>
    <scope>NUCLEOTIDE SEQUENCE</scope>
</reference>
<feature type="signal peptide" evidence="2">
    <location>
        <begin position="1"/>
        <end position="30"/>
    </location>
</feature>
<keyword evidence="4" id="KW-1185">Reference proteome</keyword>
<evidence type="ECO:0000256" key="2">
    <source>
        <dbReference type="SAM" id="SignalP"/>
    </source>
</evidence>
<evidence type="ECO:0000256" key="1">
    <source>
        <dbReference type="SAM" id="MobiDB-lite"/>
    </source>
</evidence>
<dbReference type="Proteomes" id="UP001153269">
    <property type="component" value="Unassembled WGS sequence"/>
</dbReference>
<name>A0A9N7U518_PLEPL</name>
<dbReference type="EMBL" id="CADEAL010000707">
    <property type="protein sequence ID" value="CAB1424122.1"/>
    <property type="molecule type" value="Genomic_DNA"/>
</dbReference>
<feature type="compositionally biased region" description="Basic and acidic residues" evidence="1">
    <location>
        <begin position="490"/>
        <end position="545"/>
    </location>
</feature>
<sequence>MTSTHLFCCRASERVIVLLLVPWSGRLVLSQFGSSGAGKTLCREVEPRALHRCHTRCHQQLEVTGEEGDRFPCGGSSQTFPPHSPEEQVPSAQTLGGLRSSCIGFSLPLGGAVALLLSFVPLLCRLDSSLQQDVQGRKRRKRRDEECSQVKDALGSLLFSAMLEGGAVPDLGVVHPLLLANQHERFDPQDRLQQQLRELQGDIGNRAPAYLRDLIGRLTTFSDEPRLAGLVGLVVTMVMDMAYTSSRRASGGKGKSAGSGQRVGELQEVMEEYLKRCRINLSDRDKLIQDAVRLEGQLSLSLTQLKTCLLGGDCDSRSLRHWASAAAFHTQMLVHLAGLEGGGAPRAARAALEQYQEDLTQIIPAYRRYKSNTVCVVKCRGGLSASCDPSNEMPEEGSMTGLTVTDRETGRSVTLPLSTLETEAGRRRRPDGSSVTSSMNLDLITSDQYAQAYLERLFSDEGPVAELQSYFNRTSEHLLTSQPGSTDRPGGGHEEEGGDGRRPTEQAEGGHVEQRVDRARGDKQDETERRGRGEEMKELDQRDESLQLSIRETQPEESLYQGASST</sequence>
<organism evidence="3 4">
    <name type="scientific">Pleuronectes platessa</name>
    <name type="common">European plaice</name>
    <dbReference type="NCBI Taxonomy" id="8262"/>
    <lineage>
        <taxon>Eukaryota</taxon>
        <taxon>Metazoa</taxon>
        <taxon>Chordata</taxon>
        <taxon>Craniata</taxon>
        <taxon>Vertebrata</taxon>
        <taxon>Euteleostomi</taxon>
        <taxon>Actinopterygii</taxon>
        <taxon>Neopterygii</taxon>
        <taxon>Teleostei</taxon>
        <taxon>Neoteleostei</taxon>
        <taxon>Acanthomorphata</taxon>
        <taxon>Carangaria</taxon>
        <taxon>Pleuronectiformes</taxon>
        <taxon>Pleuronectoidei</taxon>
        <taxon>Pleuronectidae</taxon>
        <taxon>Pleuronectes</taxon>
    </lineage>
</organism>
<feature type="compositionally biased region" description="Polar residues" evidence="1">
    <location>
        <begin position="474"/>
        <end position="485"/>
    </location>
</feature>
<feature type="region of interest" description="Disordered" evidence="1">
    <location>
        <begin position="474"/>
        <end position="566"/>
    </location>
</feature>
<dbReference type="AlphaFoldDB" id="A0A9N7U518"/>
<protein>
    <submittedName>
        <fullName evidence="3">Uncharacterized protein</fullName>
    </submittedName>
</protein>
<proteinExistence type="predicted"/>
<feature type="chain" id="PRO_5040452744" evidence="2">
    <location>
        <begin position="31"/>
        <end position="566"/>
    </location>
</feature>
<accession>A0A9N7U518</accession>
<keyword evidence="2" id="KW-0732">Signal</keyword>
<gene>
    <name evidence="3" type="ORF">PLEPLA_LOCUS12043</name>
</gene>